<dbReference type="STRING" id="50429.A0A2B4SUM3"/>
<dbReference type="GO" id="GO:0016787">
    <property type="term" value="F:hydrolase activity"/>
    <property type="evidence" value="ECO:0007669"/>
    <property type="project" value="UniProtKB-KW"/>
</dbReference>
<organism evidence="7 8">
    <name type="scientific">Stylophora pistillata</name>
    <name type="common">Smooth cauliflower coral</name>
    <dbReference type="NCBI Taxonomy" id="50429"/>
    <lineage>
        <taxon>Eukaryota</taxon>
        <taxon>Metazoa</taxon>
        <taxon>Cnidaria</taxon>
        <taxon>Anthozoa</taxon>
        <taxon>Hexacorallia</taxon>
        <taxon>Scleractinia</taxon>
        <taxon>Astrocoeniina</taxon>
        <taxon>Pocilloporidae</taxon>
        <taxon>Stylophora</taxon>
    </lineage>
</organism>
<evidence type="ECO:0000256" key="4">
    <source>
        <dbReference type="ARBA" id="ARBA00023136"/>
    </source>
</evidence>
<evidence type="ECO:0000256" key="2">
    <source>
        <dbReference type="ARBA" id="ARBA00022723"/>
    </source>
</evidence>
<keyword evidence="4 6" id="KW-0472">Membrane</keyword>
<dbReference type="AlphaFoldDB" id="A0A2B4SUM3"/>
<evidence type="ECO:0000313" key="7">
    <source>
        <dbReference type="EMBL" id="PFX32278.1"/>
    </source>
</evidence>
<accession>A0A2B4SUM3</accession>
<name>A0A2B4SUM3_STYPI</name>
<comment type="caution">
    <text evidence="7">The sequence shown here is derived from an EMBL/GenBank/DDBJ whole genome shotgun (WGS) entry which is preliminary data.</text>
</comment>
<keyword evidence="2" id="KW-0479">Metal-binding</keyword>
<dbReference type="PANTHER" id="PTHR13315">
    <property type="entry name" value="METALLO PHOSPHOESTERASE RELATED"/>
    <property type="match status" value="1"/>
</dbReference>
<sequence>MNKSRADQKTSPFSVIPYVFVRRILKNFKMASGDQHLFQRFSAEFDSPSVKLLNIRGNLFVLINSIALQGDECSMCSEAMTQLTSVADKLNCHRQRFGKKVYEDVLKKEKTTCELPKNSPAPILIQHFPLYRRNEKRCTGVDAPPDEERRSTNREKWEVVSKEMSQKLLSLLRPRLVLSGHTHHGCYLVHDDGTPEMTIPSFSWRNRNNPSFVLSIVSPEKFALSKCFIPQESTVIAVYIIGGIVFVVMNCRLTYTSLRTRRKFSSCIRVTGMVTGRFIYYEDCFLEDGVNSEQSILVGGGLGSSGGEKGRNNLGYFDLRLVQCGARCCNRPNGKRAEYKQEQAMLMLELPTR</sequence>
<dbReference type="GO" id="GO:0016020">
    <property type="term" value="C:membrane"/>
    <property type="evidence" value="ECO:0007669"/>
    <property type="project" value="GOC"/>
</dbReference>
<dbReference type="Proteomes" id="UP000225706">
    <property type="component" value="Unassembled WGS sequence"/>
</dbReference>
<dbReference type="SUPFAM" id="SSF56300">
    <property type="entry name" value="Metallo-dependent phosphatases"/>
    <property type="match status" value="1"/>
</dbReference>
<dbReference type="PANTHER" id="PTHR13315:SF0">
    <property type="entry name" value="METALLOPHOSPHOESTERASE 1"/>
    <property type="match status" value="1"/>
</dbReference>
<gene>
    <name evidence="7" type="primary">MPPE1</name>
    <name evidence="7" type="ORF">AWC38_SpisGene2909</name>
</gene>
<evidence type="ECO:0000256" key="5">
    <source>
        <dbReference type="ARBA" id="ARBA00023211"/>
    </source>
</evidence>
<evidence type="ECO:0000256" key="3">
    <source>
        <dbReference type="ARBA" id="ARBA00022801"/>
    </source>
</evidence>
<dbReference type="GO" id="GO:0006506">
    <property type="term" value="P:GPI anchor biosynthetic process"/>
    <property type="evidence" value="ECO:0007669"/>
    <property type="project" value="InterPro"/>
</dbReference>
<evidence type="ECO:0000313" key="8">
    <source>
        <dbReference type="Proteomes" id="UP000225706"/>
    </source>
</evidence>
<keyword evidence="6" id="KW-0812">Transmembrane</keyword>
<dbReference type="OrthoDB" id="9984693at2759"/>
<reference evidence="8" key="1">
    <citation type="journal article" date="2017" name="bioRxiv">
        <title>Comparative analysis of the genomes of Stylophora pistillata and Acropora digitifera provides evidence for extensive differences between species of corals.</title>
        <authorList>
            <person name="Voolstra C.R."/>
            <person name="Li Y."/>
            <person name="Liew Y.J."/>
            <person name="Baumgarten S."/>
            <person name="Zoccola D."/>
            <person name="Flot J.-F."/>
            <person name="Tambutte S."/>
            <person name="Allemand D."/>
            <person name="Aranda M."/>
        </authorList>
    </citation>
    <scope>NUCLEOTIDE SEQUENCE [LARGE SCALE GENOMIC DNA]</scope>
</reference>
<dbReference type="InterPro" id="IPR033308">
    <property type="entry name" value="PGAP5/Cdc1/Ted1"/>
</dbReference>
<dbReference type="GO" id="GO:0046872">
    <property type="term" value="F:metal ion binding"/>
    <property type="evidence" value="ECO:0007669"/>
    <property type="project" value="UniProtKB-KW"/>
</dbReference>
<evidence type="ECO:0000256" key="6">
    <source>
        <dbReference type="SAM" id="Phobius"/>
    </source>
</evidence>
<dbReference type="EMBL" id="LSMT01000025">
    <property type="protein sequence ID" value="PFX32278.1"/>
    <property type="molecule type" value="Genomic_DNA"/>
</dbReference>
<comment type="cofactor">
    <cofactor evidence="1">
        <name>Mn(2+)</name>
        <dbReference type="ChEBI" id="CHEBI:29035"/>
    </cofactor>
</comment>
<dbReference type="InterPro" id="IPR029052">
    <property type="entry name" value="Metallo-depent_PP-like"/>
</dbReference>
<evidence type="ECO:0000256" key="1">
    <source>
        <dbReference type="ARBA" id="ARBA00001936"/>
    </source>
</evidence>
<keyword evidence="5" id="KW-0464">Manganese</keyword>
<proteinExistence type="predicted"/>
<keyword evidence="3" id="KW-0378">Hydrolase</keyword>
<keyword evidence="8" id="KW-1185">Reference proteome</keyword>
<protein>
    <submittedName>
        <fullName evidence="7">Metallophosphoesterase 1</fullName>
    </submittedName>
</protein>
<keyword evidence="6" id="KW-1133">Transmembrane helix</keyword>
<feature type="transmembrane region" description="Helical" evidence="6">
    <location>
        <begin position="236"/>
        <end position="255"/>
    </location>
</feature>